<evidence type="ECO:0008006" key="3">
    <source>
        <dbReference type="Google" id="ProtNLM"/>
    </source>
</evidence>
<accession>A0A1Y6JU22</accession>
<dbReference type="EMBL" id="LT854705">
    <property type="protein sequence ID" value="SMS13439.1"/>
    <property type="molecule type" value="Genomic_DNA"/>
</dbReference>
<sequence length="67" mass="7868">MQFVQIFKQLGLDLNLLAGTNLNVTPVHKANDLRHYQQAVHQEQRRLADIDTFLQRKIDYFDDLATK</sequence>
<proteinExistence type="predicted"/>
<dbReference type="KEGG" id="lzy:LZ3411_0389"/>
<dbReference type="Proteomes" id="UP000195412">
    <property type="component" value="Chromosome I"/>
</dbReference>
<name>A0A1Y6JU22_9LACO</name>
<evidence type="ECO:0000313" key="1">
    <source>
        <dbReference type="EMBL" id="SMS13439.1"/>
    </source>
</evidence>
<evidence type="ECO:0000313" key="2">
    <source>
        <dbReference type="Proteomes" id="UP000195412"/>
    </source>
</evidence>
<gene>
    <name evidence="1" type="ORF">LZ3411_0389</name>
</gene>
<reference evidence="2" key="1">
    <citation type="submission" date="2017-05" db="EMBL/GenBank/DDBJ databases">
        <authorList>
            <person name="Papadimitriou K."/>
        </authorList>
    </citation>
    <scope>NUCLEOTIDE SEQUENCE [LARGE SCALE GENOMIC DNA]</scope>
    <source>
        <strain evidence="2">ACA-DC 3411</strain>
    </source>
</reference>
<dbReference type="AlphaFoldDB" id="A0A1Y6JU22"/>
<organism evidence="1 2">
    <name type="scientific">Levilactobacillus zymae</name>
    <dbReference type="NCBI Taxonomy" id="267363"/>
    <lineage>
        <taxon>Bacteria</taxon>
        <taxon>Bacillati</taxon>
        <taxon>Bacillota</taxon>
        <taxon>Bacilli</taxon>
        <taxon>Lactobacillales</taxon>
        <taxon>Lactobacillaceae</taxon>
        <taxon>Levilactobacillus</taxon>
    </lineage>
</organism>
<protein>
    <recommendedName>
        <fullName evidence="3">Mobile element protein</fullName>
    </recommendedName>
</protein>